<proteinExistence type="predicted"/>
<organism evidence="5 6">
    <name type="scientific">Candidatus Niyogibacteria bacterium CG10_big_fil_rev_8_21_14_0_10_42_19</name>
    <dbReference type="NCBI Taxonomy" id="1974725"/>
    <lineage>
        <taxon>Bacteria</taxon>
        <taxon>Candidatus Niyogiibacteriota</taxon>
    </lineage>
</organism>
<gene>
    <name evidence="5" type="primary">recO</name>
    <name evidence="5" type="ORF">COU46_00780</name>
</gene>
<dbReference type="SUPFAM" id="SSF50249">
    <property type="entry name" value="Nucleic acid-binding proteins"/>
    <property type="match status" value="1"/>
</dbReference>
<dbReference type="Gene3D" id="2.40.50.140">
    <property type="entry name" value="Nucleic acid-binding proteins"/>
    <property type="match status" value="1"/>
</dbReference>
<evidence type="ECO:0000256" key="3">
    <source>
        <dbReference type="ARBA" id="ARBA00023204"/>
    </source>
</evidence>
<dbReference type="AlphaFoldDB" id="A0A2H0TG96"/>
<dbReference type="GO" id="GO:0006302">
    <property type="term" value="P:double-strand break repair"/>
    <property type="evidence" value="ECO:0007669"/>
    <property type="project" value="TreeGrafter"/>
</dbReference>
<dbReference type="GO" id="GO:0006310">
    <property type="term" value="P:DNA recombination"/>
    <property type="evidence" value="ECO:0007669"/>
    <property type="project" value="UniProtKB-KW"/>
</dbReference>
<accession>A0A2H0TG96</accession>
<keyword evidence="2" id="KW-0233">DNA recombination</keyword>
<keyword evidence="1" id="KW-0227">DNA damage</keyword>
<comment type="caution">
    <text evidence="5">The sequence shown here is derived from an EMBL/GenBank/DDBJ whole genome shotgun (WGS) entry which is preliminary data.</text>
</comment>
<evidence type="ECO:0000313" key="5">
    <source>
        <dbReference type="EMBL" id="PIR70579.1"/>
    </source>
</evidence>
<dbReference type="NCBIfam" id="TIGR00613">
    <property type="entry name" value="reco"/>
    <property type="match status" value="1"/>
</dbReference>
<dbReference type="EMBL" id="PFCN01000011">
    <property type="protein sequence ID" value="PIR70579.1"/>
    <property type="molecule type" value="Genomic_DNA"/>
</dbReference>
<dbReference type="Pfam" id="PF11967">
    <property type="entry name" value="RecO_N"/>
    <property type="match status" value="1"/>
</dbReference>
<evidence type="ECO:0000256" key="1">
    <source>
        <dbReference type="ARBA" id="ARBA00022763"/>
    </source>
</evidence>
<evidence type="ECO:0000313" key="6">
    <source>
        <dbReference type="Proteomes" id="UP000229383"/>
    </source>
</evidence>
<feature type="domain" description="DNA replication/recombination mediator RecO N-terminal" evidence="4">
    <location>
        <begin position="1"/>
        <end position="76"/>
    </location>
</feature>
<dbReference type="InterPro" id="IPR003717">
    <property type="entry name" value="RecO"/>
</dbReference>
<dbReference type="GO" id="GO:0043590">
    <property type="term" value="C:bacterial nucleoid"/>
    <property type="evidence" value="ECO:0007669"/>
    <property type="project" value="TreeGrafter"/>
</dbReference>
<evidence type="ECO:0000256" key="2">
    <source>
        <dbReference type="ARBA" id="ARBA00023172"/>
    </source>
</evidence>
<reference evidence="6" key="1">
    <citation type="submission" date="2017-09" db="EMBL/GenBank/DDBJ databases">
        <title>Depth-based differentiation of microbial function through sediment-hosted aquifers and enrichment of novel symbionts in the deep terrestrial subsurface.</title>
        <authorList>
            <person name="Probst A.J."/>
            <person name="Ladd B."/>
            <person name="Jarett J.K."/>
            <person name="Geller-Mcgrath D.E."/>
            <person name="Sieber C.M.K."/>
            <person name="Emerson J.B."/>
            <person name="Anantharaman K."/>
            <person name="Thomas B.C."/>
            <person name="Malmstrom R."/>
            <person name="Stieglmeier M."/>
            <person name="Klingl A."/>
            <person name="Woyke T."/>
            <person name="Ryan C.M."/>
            <person name="Banfield J.F."/>
        </authorList>
    </citation>
    <scope>NUCLEOTIDE SEQUENCE [LARGE SCALE GENOMIC DNA]</scope>
</reference>
<dbReference type="InterPro" id="IPR012340">
    <property type="entry name" value="NA-bd_OB-fold"/>
</dbReference>
<dbReference type="Proteomes" id="UP000229383">
    <property type="component" value="Unassembled WGS sequence"/>
</dbReference>
<evidence type="ECO:0000259" key="4">
    <source>
        <dbReference type="Pfam" id="PF11967"/>
    </source>
</evidence>
<dbReference type="InterPro" id="IPR022572">
    <property type="entry name" value="DNA_rep/recomb_RecO_N"/>
</dbReference>
<protein>
    <submittedName>
        <fullName evidence="5">DNA repair protein RecO</fullName>
    </submittedName>
</protein>
<sequence length="183" mass="20954">MHHTEGIILSYYNIGEADRMLSFYTKDFGLQNIFAKSVRLTKSKFSAHTTLFSRTRISFVEGREFLRLTYAHSTDQFNIGQDKFAAASRASGLVLRLVRGQEADRILWGMLDSAFSFLRNSSEVPEDFEMIFGVRVLRHLGYVGEVPSEIRAVLENEEWRSESDGISYSLLPIFQKGLRISQL</sequence>
<dbReference type="PANTHER" id="PTHR33991">
    <property type="entry name" value="DNA REPAIR PROTEIN RECO"/>
    <property type="match status" value="1"/>
</dbReference>
<dbReference type="PANTHER" id="PTHR33991:SF1">
    <property type="entry name" value="DNA REPAIR PROTEIN RECO"/>
    <property type="match status" value="1"/>
</dbReference>
<name>A0A2H0TG96_9BACT</name>
<keyword evidence="3" id="KW-0234">DNA repair</keyword>